<dbReference type="InterPro" id="IPR032710">
    <property type="entry name" value="NTF2-like_dom_sf"/>
</dbReference>
<dbReference type="InterPro" id="IPR027843">
    <property type="entry name" value="DUF4440"/>
</dbReference>
<feature type="chain" id="PRO_5045810643" evidence="1">
    <location>
        <begin position="26"/>
        <end position="189"/>
    </location>
</feature>
<reference evidence="4" key="1">
    <citation type="journal article" date="2019" name="Int. J. Syst. Evol. Microbiol.">
        <title>The Global Catalogue of Microorganisms (GCM) 10K type strain sequencing project: providing services to taxonomists for standard genome sequencing and annotation.</title>
        <authorList>
            <consortium name="The Broad Institute Genomics Platform"/>
            <consortium name="The Broad Institute Genome Sequencing Center for Infectious Disease"/>
            <person name="Wu L."/>
            <person name="Ma J."/>
        </authorList>
    </citation>
    <scope>NUCLEOTIDE SEQUENCE [LARGE SCALE GENOMIC DNA]</scope>
    <source>
        <strain evidence="4">JCM 4087</strain>
    </source>
</reference>
<evidence type="ECO:0000256" key="1">
    <source>
        <dbReference type="SAM" id="SignalP"/>
    </source>
</evidence>
<dbReference type="SUPFAM" id="SSF54427">
    <property type="entry name" value="NTF2-like"/>
    <property type="match status" value="1"/>
</dbReference>
<evidence type="ECO:0000313" key="4">
    <source>
        <dbReference type="Proteomes" id="UP001596091"/>
    </source>
</evidence>
<keyword evidence="1" id="KW-0732">Signal</keyword>
<dbReference type="EMBL" id="JBHSPH010000010">
    <property type="protein sequence ID" value="MFC5864469.1"/>
    <property type="molecule type" value="Genomic_DNA"/>
</dbReference>
<dbReference type="Gene3D" id="3.10.450.50">
    <property type="match status" value="1"/>
</dbReference>
<proteinExistence type="predicted"/>
<evidence type="ECO:0000259" key="2">
    <source>
        <dbReference type="Pfam" id="PF14534"/>
    </source>
</evidence>
<sequence>MKSLFSKIAGLILLCGLFSGPQLIAQVLGGTALPGSQTDAPPNPLSDTSISPSKELLFQLEAKFAKDTAEGGGPAFAKWFADDAVTIANSQSPVRGRDAIAHAANWSPSSYQLTWTPTDAVMSPAGDMGYTWGHYEGRSKDPDGNAKVTTGRYFTIWRKEPDGSWKVVLDASNEEPPNAGDCCRVPTTP</sequence>
<evidence type="ECO:0000313" key="3">
    <source>
        <dbReference type="EMBL" id="MFC5864469.1"/>
    </source>
</evidence>
<dbReference type="Proteomes" id="UP001596091">
    <property type="component" value="Unassembled WGS sequence"/>
</dbReference>
<protein>
    <submittedName>
        <fullName evidence="3">Nuclear transport factor 2 family protein</fullName>
    </submittedName>
</protein>
<feature type="domain" description="DUF4440" evidence="2">
    <location>
        <begin position="59"/>
        <end position="167"/>
    </location>
</feature>
<dbReference type="RefSeq" id="WP_263333192.1">
    <property type="nucleotide sequence ID" value="NZ_JAGSYH010000001.1"/>
</dbReference>
<keyword evidence="4" id="KW-1185">Reference proteome</keyword>
<organism evidence="3 4">
    <name type="scientific">Acidicapsa dinghuensis</name>
    <dbReference type="NCBI Taxonomy" id="2218256"/>
    <lineage>
        <taxon>Bacteria</taxon>
        <taxon>Pseudomonadati</taxon>
        <taxon>Acidobacteriota</taxon>
        <taxon>Terriglobia</taxon>
        <taxon>Terriglobales</taxon>
        <taxon>Acidobacteriaceae</taxon>
        <taxon>Acidicapsa</taxon>
    </lineage>
</organism>
<accession>A0ABW1EJI6</accession>
<name>A0ABW1EJI6_9BACT</name>
<comment type="caution">
    <text evidence="3">The sequence shown here is derived from an EMBL/GenBank/DDBJ whole genome shotgun (WGS) entry which is preliminary data.</text>
</comment>
<gene>
    <name evidence="3" type="ORF">ACFPT7_19335</name>
</gene>
<feature type="signal peptide" evidence="1">
    <location>
        <begin position="1"/>
        <end position="25"/>
    </location>
</feature>
<dbReference type="Pfam" id="PF14534">
    <property type="entry name" value="DUF4440"/>
    <property type="match status" value="1"/>
</dbReference>